<feature type="domain" description="Ice-binding protein C-terminal" evidence="3">
    <location>
        <begin position="258"/>
        <end position="281"/>
    </location>
</feature>
<dbReference type="EMBL" id="FQYR01000005">
    <property type="protein sequence ID" value="SHJ92463.1"/>
    <property type="molecule type" value="Genomic_DNA"/>
</dbReference>
<evidence type="ECO:0000256" key="2">
    <source>
        <dbReference type="SAM" id="SignalP"/>
    </source>
</evidence>
<organism evidence="4 5">
    <name type="scientific">Rubritalea squalenifaciens DSM 18772</name>
    <dbReference type="NCBI Taxonomy" id="1123071"/>
    <lineage>
        <taxon>Bacteria</taxon>
        <taxon>Pseudomonadati</taxon>
        <taxon>Verrucomicrobiota</taxon>
        <taxon>Verrucomicrobiia</taxon>
        <taxon>Verrucomicrobiales</taxon>
        <taxon>Rubritaleaceae</taxon>
        <taxon>Rubritalea</taxon>
    </lineage>
</organism>
<dbReference type="InParanoid" id="A0A1M6N9U6"/>
<evidence type="ECO:0000313" key="5">
    <source>
        <dbReference type="Proteomes" id="UP000184510"/>
    </source>
</evidence>
<evidence type="ECO:0000259" key="3">
    <source>
        <dbReference type="Pfam" id="PF07589"/>
    </source>
</evidence>
<dbReference type="NCBIfam" id="TIGR02595">
    <property type="entry name" value="PEP_CTERM"/>
    <property type="match status" value="1"/>
</dbReference>
<dbReference type="OrthoDB" id="8708738at2"/>
<feature type="chain" id="PRO_5012545254" evidence="2">
    <location>
        <begin position="23"/>
        <end position="282"/>
    </location>
</feature>
<dbReference type="Pfam" id="PF07589">
    <property type="entry name" value="PEP-CTERM"/>
    <property type="match status" value="1"/>
</dbReference>
<accession>A0A1M6N9U6</accession>
<protein>
    <submittedName>
        <fullName evidence="4">PEP-CTERM protein-sorting domain-containing protein</fullName>
    </submittedName>
</protein>
<sequence length="282" mass="28611">MKTPISVAVILASLSSISSTQAATVFSADFSGSTTETSATNATPSGNTATTSANLNSGTSIGSWETPTTSATQDSQVLISNGSATGMSGNFLLIGASNNTATFGATGEHNSFAELNLTSSTSLTGTSINFDATCFNTGGQPGGMLVTGRDLSGNAIFTIAFGNGGFYQRNDLSTVNVDVTGTSNITSLGIENNLASLWPTNGTSSQVTINLDGADYTAGNGVSSITGSYFNTNDLASLEFRAVDSKAQWGIDNISVTSVPEPSGVAMLGLGAAVFLLRKRRA</sequence>
<proteinExistence type="predicted"/>
<dbReference type="InterPro" id="IPR013424">
    <property type="entry name" value="Ice-binding_C"/>
</dbReference>
<dbReference type="STRING" id="1123071.SAMN02745181_2785"/>
<feature type="region of interest" description="Disordered" evidence="1">
    <location>
        <begin position="33"/>
        <end position="72"/>
    </location>
</feature>
<feature type="signal peptide" evidence="2">
    <location>
        <begin position="1"/>
        <end position="22"/>
    </location>
</feature>
<gene>
    <name evidence="4" type="ORF">SAMN02745181_2785</name>
</gene>
<dbReference type="Proteomes" id="UP000184510">
    <property type="component" value="Unassembled WGS sequence"/>
</dbReference>
<keyword evidence="2" id="KW-0732">Signal</keyword>
<evidence type="ECO:0000313" key="4">
    <source>
        <dbReference type="EMBL" id="SHJ92463.1"/>
    </source>
</evidence>
<dbReference type="AlphaFoldDB" id="A0A1M6N9U6"/>
<dbReference type="RefSeq" id="WP_143184367.1">
    <property type="nucleotide sequence ID" value="NZ_FQYR01000005.1"/>
</dbReference>
<evidence type="ECO:0000256" key="1">
    <source>
        <dbReference type="SAM" id="MobiDB-lite"/>
    </source>
</evidence>
<reference evidence="4 5" key="1">
    <citation type="submission" date="2016-11" db="EMBL/GenBank/DDBJ databases">
        <authorList>
            <person name="Jaros S."/>
            <person name="Januszkiewicz K."/>
            <person name="Wedrychowicz H."/>
        </authorList>
    </citation>
    <scope>NUCLEOTIDE SEQUENCE [LARGE SCALE GENOMIC DNA]</scope>
    <source>
        <strain evidence="4 5">DSM 18772</strain>
    </source>
</reference>
<name>A0A1M6N9U6_9BACT</name>
<keyword evidence="5" id="KW-1185">Reference proteome</keyword>